<comment type="similarity">
    <text evidence="3">Belongs to the ABC transporter superfamily.</text>
</comment>
<feature type="region of interest" description="Disordered" evidence="12">
    <location>
        <begin position="252"/>
        <end position="304"/>
    </location>
</feature>
<dbReference type="Gene3D" id="3.40.50.300">
    <property type="entry name" value="P-loop containing nucleotide triphosphate hydrolases"/>
    <property type="match status" value="2"/>
</dbReference>
<evidence type="ECO:0000256" key="11">
    <source>
        <dbReference type="ARBA" id="ARBA00023136"/>
    </source>
</evidence>
<name>A0A133KRK7_BIFBI</name>
<keyword evidence="8 15" id="KW-0067">ATP-binding</keyword>
<dbReference type="InterPro" id="IPR017871">
    <property type="entry name" value="ABC_transporter-like_CS"/>
</dbReference>
<dbReference type="EMBL" id="LRPO01000020">
    <property type="protein sequence ID" value="KWZ82096.1"/>
    <property type="molecule type" value="Genomic_DNA"/>
</dbReference>
<keyword evidence="5" id="KW-1003">Cell membrane</keyword>
<evidence type="ECO:0000256" key="10">
    <source>
        <dbReference type="ARBA" id="ARBA00022989"/>
    </source>
</evidence>
<evidence type="ECO:0000259" key="14">
    <source>
        <dbReference type="PROSITE" id="PS50893"/>
    </source>
</evidence>
<dbReference type="SMART" id="SM00382">
    <property type="entry name" value="AAA"/>
    <property type="match status" value="2"/>
</dbReference>
<keyword evidence="4" id="KW-0813">Transport</keyword>
<proteinExistence type="inferred from homology"/>
<dbReference type="InterPro" id="IPR003339">
    <property type="entry name" value="ABC/ECF_trnsptr_transmembrane"/>
</dbReference>
<feature type="domain" description="ABC transporter" evidence="14">
    <location>
        <begin position="11"/>
        <end position="252"/>
    </location>
</feature>
<dbReference type="PANTHER" id="PTHR43553:SF24">
    <property type="entry name" value="ENERGY-COUPLING FACTOR TRANSPORTER ATP-BINDING PROTEIN ECFA1"/>
    <property type="match status" value="1"/>
</dbReference>
<evidence type="ECO:0000256" key="12">
    <source>
        <dbReference type="SAM" id="MobiDB-lite"/>
    </source>
</evidence>
<dbReference type="InterPro" id="IPR027417">
    <property type="entry name" value="P-loop_NTPase"/>
</dbReference>
<dbReference type="GO" id="GO:0043190">
    <property type="term" value="C:ATP-binding cassette (ABC) transporter complex"/>
    <property type="evidence" value="ECO:0007669"/>
    <property type="project" value="TreeGrafter"/>
</dbReference>
<comment type="subcellular location">
    <subcellularLocation>
        <location evidence="2">Cell membrane</location>
    </subcellularLocation>
    <subcellularLocation>
        <location evidence="1">Membrane</location>
        <topology evidence="1">Multi-pass membrane protein</topology>
    </subcellularLocation>
</comment>
<organism evidence="15 16">
    <name type="scientific">Bifidobacterium bifidum</name>
    <dbReference type="NCBI Taxonomy" id="1681"/>
    <lineage>
        <taxon>Bacteria</taxon>
        <taxon>Bacillati</taxon>
        <taxon>Actinomycetota</taxon>
        <taxon>Actinomycetes</taxon>
        <taxon>Bifidobacteriales</taxon>
        <taxon>Bifidobacteriaceae</taxon>
        <taxon>Bifidobacterium</taxon>
    </lineage>
</organism>
<dbReference type="InterPro" id="IPR003593">
    <property type="entry name" value="AAA+_ATPase"/>
</dbReference>
<keyword evidence="9" id="KW-1278">Translocase</keyword>
<evidence type="ECO:0000256" key="5">
    <source>
        <dbReference type="ARBA" id="ARBA00022475"/>
    </source>
</evidence>
<evidence type="ECO:0000256" key="7">
    <source>
        <dbReference type="ARBA" id="ARBA00022741"/>
    </source>
</evidence>
<dbReference type="GO" id="GO:0005524">
    <property type="term" value="F:ATP binding"/>
    <property type="evidence" value="ECO:0007669"/>
    <property type="project" value="UniProtKB-KW"/>
</dbReference>
<dbReference type="Pfam" id="PF00005">
    <property type="entry name" value="ABC_tran"/>
    <property type="match status" value="2"/>
</dbReference>
<keyword evidence="10 13" id="KW-1133">Transmembrane helix</keyword>
<evidence type="ECO:0000256" key="3">
    <source>
        <dbReference type="ARBA" id="ARBA00005417"/>
    </source>
</evidence>
<dbReference type="PATRIC" id="fig|1681.53.peg.667"/>
<dbReference type="InterPro" id="IPR050095">
    <property type="entry name" value="ECF_ABC_transporter_ATP-bd"/>
</dbReference>
<dbReference type="CDD" id="cd03225">
    <property type="entry name" value="ABC_cobalt_CbiO_domain1"/>
    <property type="match status" value="2"/>
</dbReference>
<dbReference type="SUPFAM" id="SSF52540">
    <property type="entry name" value="P-loop containing nucleoside triphosphate hydrolases"/>
    <property type="match status" value="2"/>
</dbReference>
<dbReference type="PROSITE" id="PS50893">
    <property type="entry name" value="ABC_TRANSPORTER_2"/>
    <property type="match status" value="2"/>
</dbReference>
<sequence>MDDMNSMVPAARLEHVRFSYDNGVTWVLDGIDLTIRSGERLCLVGPNGSGKSTLARLIAGLAAPDGGDMTLLGHHVFDGETASANPSEYRDARHGIGTVFQNPEDQIVTTIVEDDVAFGPENLGVARDDIGGRIDESLQSVDMAGFRHADPTRMSGGQQQRIAIAGMLAMNPRMLVLDEPTAMLDPDARIEVMRILDMLQRRGTTIVLVTHHHDETMHADRVLRIDGGLLTQVEADRDAIAAKQVIARSHADATDAAGSTESAAEEPGGSTAAASPAQPAKSGQPVKPASTKSDASPIPPTGSTSDAIAVSGLSYRYDDGDAPVFENLSLRVAEGEIVALMGSNGAGKTTLARLLCALDRPSAGSITVAGLPVASSKHGKRPRALTRKERAALRRNVGYVMQHPERQLFADTVAEDVAYGPRNQHLSELEVATRVEEALRMLHIEHLADRSPFNLSGGQQRLVAIAGVIACRPRVLIMDEPTASLDESAVSRIHALLGSLKSQGVAVLIITHSIDEAEHCADHIITIGSHNGDGEGDGCGTGDDEDTSVGDATESSTNAGKAGIESIEDGSRNRPSFVASLDPRAKMVTFLTLMFTAFVITRPAQLAMGAVLTACVVAAARLHPLRLLSSVRVFLIVFAVMGLVNMFFARSGETLAHIGPLPITTGGLMVAVLYSCRLALVIILGAVFLATTTPTAMTDAFGSLLLPFRKLGWHTQEMALVMSLALRFLPTLSDETKAIIDAQSARGGTIETGSPATRVKALFAIIVPILVAALRHADNLSLALDARCYEEGIHRTHWRVMRARRRDLMVAAACVTYVVALLAVGWL</sequence>
<evidence type="ECO:0000313" key="15">
    <source>
        <dbReference type="EMBL" id="KWZ82096.1"/>
    </source>
</evidence>
<dbReference type="Proteomes" id="UP000070092">
    <property type="component" value="Unassembled WGS sequence"/>
</dbReference>
<dbReference type="NCBIfam" id="NF010167">
    <property type="entry name" value="PRK13648.1"/>
    <property type="match status" value="2"/>
</dbReference>
<feature type="region of interest" description="Disordered" evidence="12">
    <location>
        <begin position="531"/>
        <end position="567"/>
    </location>
</feature>
<feature type="transmembrane region" description="Helical" evidence="13">
    <location>
        <begin position="590"/>
        <end position="619"/>
    </location>
</feature>
<feature type="transmembrane region" description="Helical" evidence="13">
    <location>
        <begin position="668"/>
        <end position="690"/>
    </location>
</feature>
<dbReference type="InterPro" id="IPR015856">
    <property type="entry name" value="ABC_transpr_CbiO/EcfA_su"/>
</dbReference>
<dbReference type="CDD" id="cd16914">
    <property type="entry name" value="EcfT"/>
    <property type="match status" value="1"/>
</dbReference>
<keyword evidence="7" id="KW-0547">Nucleotide-binding</keyword>
<dbReference type="AlphaFoldDB" id="A0A133KRK7"/>
<dbReference type="GO" id="GO:0042626">
    <property type="term" value="F:ATPase-coupled transmembrane transporter activity"/>
    <property type="evidence" value="ECO:0007669"/>
    <property type="project" value="TreeGrafter"/>
</dbReference>
<evidence type="ECO:0000256" key="13">
    <source>
        <dbReference type="SAM" id="Phobius"/>
    </source>
</evidence>
<comment type="caution">
    <text evidence="15">The sequence shown here is derived from an EMBL/GenBank/DDBJ whole genome shotgun (WGS) entry which is preliminary data.</text>
</comment>
<feature type="transmembrane region" description="Helical" evidence="13">
    <location>
        <begin position="631"/>
        <end position="648"/>
    </location>
</feature>
<protein>
    <submittedName>
        <fullName evidence="15">Cobalt ABC transporter, ATP-binding protein</fullName>
    </submittedName>
</protein>
<evidence type="ECO:0000256" key="4">
    <source>
        <dbReference type="ARBA" id="ARBA00022448"/>
    </source>
</evidence>
<evidence type="ECO:0000256" key="6">
    <source>
        <dbReference type="ARBA" id="ARBA00022692"/>
    </source>
</evidence>
<evidence type="ECO:0000313" key="16">
    <source>
        <dbReference type="Proteomes" id="UP000070092"/>
    </source>
</evidence>
<feature type="transmembrane region" description="Helical" evidence="13">
    <location>
        <begin position="808"/>
        <end position="826"/>
    </location>
</feature>
<evidence type="ECO:0000256" key="2">
    <source>
        <dbReference type="ARBA" id="ARBA00004236"/>
    </source>
</evidence>
<dbReference type="PANTHER" id="PTHR43553">
    <property type="entry name" value="HEAVY METAL TRANSPORTER"/>
    <property type="match status" value="1"/>
</dbReference>
<dbReference type="FunFam" id="3.40.50.300:FF:000224">
    <property type="entry name" value="Energy-coupling factor transporter ATP-binding protein EcfA"/>
    <property type="match status" value="1"/>
</dbReference>
<evidence type="ECO:0000256" key="8">
    <source>
        <dbReference type="ARBA" id="ARBA00022840"/>
    </source>
</evidence>
<dbReference type="InterPro" id="IPR003439">
    <property type="entry name" value="ABC_transporter-like_ATP-bd"/>
</dbReference>
<gene>
    <name evidence="15" type="ORF">HMPREF3196_00679</name>
</gene>
<keyword evidence="11 13" id="KW-0472">Membrane</keyword>
<reference evidence="15 16" key="1">
    <citation type="submission" date="2016-01" db="EMBL/GenBank/DDBJ databases">
        <authorList>
            <person name="Oliw E.H."/>
        </authorList>
    </citation>
    <scope>NUCLEOTIDE SEQUENCE [LARGE SCALE GENOMIC DNA]</scope>
    <source>
        <strain evidence="15 16">MJR8628B</strain>
    </source>
</reference>
<feature type="domain" description="ABC transporter" evidence="14">
    <location>
        <begin position="308"/>
        <end position="554"/>
    </location>
</feature>
<evidence type="ECO:0000256" key="9">
    <source>
        <dbReference type="ARBA" id="ARBA00022967"/>
    </source>
</evidence>
<evidence type="ECO:0000256" key="1">
    <source>
        <dbReference type="ARBA" id="ARBA00004141"/>
    </source>
</evidence>
<dbReference type="GO" id="GO:0016887">
    <property type="term" value="F:ATP hydrolysis activity"/>
    <property type="evidence" value="ECO:0007669"/>
    <property type="project" value="InterPro"/>
</dbReference>
<dbReference type="PROSITE" id="PS00211">
    <property type="entry name" value="ABC_TRANSPORTER_1"/>
    <property type="match status" value="2"/>
</dbReference>
<dbReference type="Pfam" id="PF02361">
    <property type="entry name" value="CbiQ"/>
    <property type="match status" value="1"/>
</dbReference>
<accession>A0A133KRK7</accession>
<keyword evidence="6 13" id="KW-0812">Transmembrane</keyword>